<dbReference type="Pfam" id="PF02687">
    <property type="entry name" value="FtsX"/>
    <property type="match status" value="2"/>
</dbReference>
<dbReference type="PANTHER" id="PTHR30287:SF1">
    <property type="entry name" value="INNER MEMBRANE PROTEIN"/>
    <property type="match status" value="1"/>
</dbReference>
<keyword evidence="2" id="KW-1003">Cell membrane</keyword>
<feature type="domain" description="ABC3 transporter permease C-terminal" evidence="7">
    <location>
        <begin position="266"/>
        <end position="384"/>
    </location>
</feature>
<proteinExistence type="predicted"/>
<dbReference type="PANTHER" id="PTHR30287">
    <property type="entry name" value="MEMBRANE COMPONENT OF PREDICTED ABC SUPERFAMILY METABOLITE UPTAKE TRANSPORTER"/>
    <property type="match status" value="1"/>
</dbReference>
<accession>W0FQ78</accession>
<feature type="transmembrane region" description="Helical" evidence="6">
    <location>
        <begin position="424"/>
        <end position="448"/>
    </location>
</feature>
<dbReference type="EMBL" id="KC246821">
    <property type="protein sequence ID" value="AHF25160.1"/>
    <property type="molecule type" value="Genomic_DNA"/>
</dbReference>
<sequence length="811" mass="89912">MASPLKKRLPRELKNNLGKYLGMFLLLTLAIAFTSGFLVAASSIELIGANMRADYNIEDGHFATTFKAHDRSLKAVEELGCTVVEQFYYDSPLAFDGAADGTQARVFPNRGNCNQAVYAQGRAPEADGEIALDRVFCRNNNLNVGDTVNLAGRDMTLVGIMTLSDYSSLFQNNSSFIFNALSFTTAQVTQEAYDMIDQGSAIYSYAFFLNDRSMSLPDRTAFEEDMVKALTDKGEIVTDFVDRESNQAMVYALDDVSGDQMMWQILLGILIVIMAFVFVVLTDATIESESAVIGTLLASGWRTGELIRHYMTLPTVVGLAGAVLGNVIGYTLLVLPMQGLYYNSYSFPPYHTTFNPGVLVSTTIIPLVLLVAITFIGLVRRMHATPLQFLRREITHRSKRSSMPLPERLRFVTRFRLRVFVRNASHFATLFFGIMFGSLLLLFGLAMMPLMEHFAQESAKGVPAEHLYVLKAPIEIDVTDSQREAYAAAEELMLTEDVARIAPEHLVTLYVESATIKANDNAANTEENSPEAIAQAEKFATATLETPRRFGDESESVTVYGIQPDSRYWTDVDVAPGKACVGLGVQQKCGIELGKAHAFTDKYTGDAYDISFDETVGNTTTMSVYMTLDDFNALFDKDADYFSGYASDMPLALNSRYVATEITPEQMLAVAEQMQDSMGAMAQSLLYAVIPLFLILIYLLTKTVIDRSARAISYMKVFGYHDREISKLYIRSITVTVLVSLIACLPILVTVIDLLVKIMMSRYSGNLEIWIAPQTYAIEVLIGAATYAAVAFLHMRRIRRVPLALAMKVQE</sequence>
<evidence type="ECO:0000313" key="8">
    <source>
        <dbReference type="EMBL" id="AHF25160.1"/>
    </source>
</evidence>
<evidence type="ECO:0000256" key="3">
    <source>
        <dbReference type="ARBA" id="ARBA00022692"/>
    </source>
</evidence>
<keyword evidence="5 6" id="KW-0472">Membrane</keyword>
<feature type="transmembrane region" description="Helical" evidence="6">
    <location>
        <begin position="357"/>
        <end position="379"/>
    </location>
</feature>
<evidence type="ECO:0000256" key="5">
    <source>
        <dbReference type="ARBA" id="ARBA00023136"/>
    </source>
</evidence>
<feature type="domain" description="ABC3 transporter permease C-terminal" evidence="7">
    <location>
        <begin position="686"/>
        <end position="802"/>
    </location>
</feature>
<feature type="transmembrane region" description="Helical" evidence="6">
    <location>
        <begin position="20"/>
        <end position="41"/>
    </location>
</feature>
<feature type="transmembrane region" description="Helical" evidence="6">
    <location>
        <begin position="316"/>
        <end position="337"/>
    </location>
</feature>
<feature type="transmembrane region" description="Helical" evidence="6">
    <location>
        <begin position="685"/>
        <end position="705"/>
    </location>
</feature>
<evidence type="ECO:0000256" key="1">
    <source>
        <dbReference type="ARBA" id="ARBA00004651"/>
    </source>
</evidence>
<evidence type="ECO:0000256" key="6">
    <source>
        <dbReference type="SAM" id="Phobius"/>
    </source>
</evidence>
<dbReference type="InterPro" id="IPR038766">
    <property type="entry name" value="Membrane_comp_ABC_pdt"/>
</dbReference>
<dbReference type="AlphaFoldDB" id="W0FQ78"/>
<keyword evidence="3 6" id="KW-0812">Transmembrane</keyword>
<keyword evidence="4 6" id="KW-1133">Transmembrane helix</keyword>
<evidence type="ECO:0000256" key="4">
    <source>
        <dbReference type="ARBA" id="ARBA00022989"/>
    </source>
</evidence>
<evidence type="ECO:0000256" key="2">
    <source>
        <dbReference type="ARBA" id="ARBA00022475"/>
    </source>
</evidence>
<name>W0FQ78_9BACT</name>
<feature type="transmembrane region" description="Helical" evidence="6">
    <location>
        <begin position="733"/>
        <end position="756"/>
    </location>
</feature>
<evidence type="ECO:0000259" key="7">
    <source>
        <dbReference type="Pfam" id="PF02687"/>
    </source>
</evidence>
<dbReference type="GO" id="GO:0005886">
    <property type="term" value="C:plasma membrane"/>
    <property type="evidence" value="ECO:0007669"/>
    <property type="project" value="UniProtKB-SubCell"/>
</dbReference>
<reference evidence="8" key="1">
    <citation type="journal article" date="2013" name="PLoS ONE">
        <title>Metagenomic insights into the carbohydrate-active enzymes carried by the microorganisms adhering to solid digesta in the rumen of cows.</title>
        <authorList>
            <person name="Wang L."/>
            <person name="Hatem A."/>
            <person name="Catalyurek U.V."/>
            <person name="Morrison M."/>
            <person name="Yu Z."/>
        </authorList>
    </citation>
    <scope>NUCLEOTIDE SEQUENCE</scope>
</reference>
<comment type="subcellular location">
    <subcellularLocation>
        <location evidence="1">Cell membrane</location>
        <topology evidence="1">Multi-pass membrane protein</topology>
    </subcellularLocation>
</comment>
<organism evidence="8">
    <name type="scientific">uncultured bacterium Contig1772</name>
    <dbReference type="NCBI Taxonomy" id="1393512"/>
    <lineage>
        <taxon>Bacteria</taxon>
        <taxon>environmental samples</taxon>
    </lineage>
</organism>
<dbReference type="InterPro" id="IPR003838">
    <property type="entry name" value="ABC3_permease_C"/>
</dbReference>
<keyword evidence="8" id="KW-0449">Lipoprotein</keyword>
<protein>
    <submittedName>
        <fullName evidence="8">ABC-type transport system, involved in lipoprotein release, permease component</fullName>
    </submittedName>
</protein>
<feature type="transmembrane region" description="Helical" evidence="6">
    <location>
        <begin position="776"/>
        <end position="795"/>
    </location>
</feature>
<feature type="transmembrane region" description="Helical" evidence="6">
    <location>
        <begin position="261"/>
        <end position="281"/>
    </location>
</feature>